<comment type="caution">
    <text evidence="2">The sequence shown here is derived from an EMBL/GenBank/DDBJ whole genome shotgun (WGS) entry which is preliminary data.</text>
</comment>
<feature type="region of interest" description="Disordered" evidence="1">
    <location>
        <begin position="44"/>
        <end position="64"/>
    </location>
</feature>
<keyword evidence="3" id="KW-1185">Reference proteome</keyword>
<evidence type="ECO:0008006" key="4">
    <source>
        <dbReference type="Google" id="ProtNLM"/>
    </source>
</evidence>
<feature type="compositionally biased region" description="Basic and acidic residues" evidence="1">
    <location>
        <begin position="55"/>
        <end position="64"/>
    </location>
</feature>
<protein>
    <recommendedName>
        <fullName evidence="4">Secreted protein</fullName>
    </recommendedName>
</protein>
<reference evidence="2 3" key="1">
    <citation type="submission" date="2024-06" db="EMBL/GenBank/DDBJ databases">
        <title>The Natural Products Discovery Center: Release of the First 8490 Sequenced Strains for Exploring Actinobacteria Biosynthetic Diversity.</title>
        <authorList>
            <person name="Kalkreuter E."/>
            <person name="Kautsar S.A."/>
            <person name="Yang D."/>
            <person name="Bader C.D."/>
            <person name="Teijaro C.N."/>
            <person name="Fluegel L."/>
            <person name="Davis C.M."/>
            <person name="Simpson J.R."/>
            <person name="Lauterbach L."/>
            <person name="Steele A.D."/>
            <person name="Gui C."/>
            <person name="Meng S."/>
            <person name="Li G."/>
            <person name="Viehrig K."/>
            <person name="Ye F."/>
            <person name="Su P."/>
            <person name="Kiefer A.F."/>
            <person name="Nichols A."/>
            <person name="Cepeda A.J."/>
            <person name="Yan W."/>
            <person name="Fan B."/>
            <person name="Jiang Y."/>
            <person name="Adhikari A."/>
            <person name="Zheng C.-J."/>
            <person name="Schuster L."/>
            <person name="Cowan T.M."/>
            <person name="Smanski M.J."/>
            <person name="Chevrette M.G."/>
            <person name="De Carvalho L.P.S."/>
            <person name="Shen B."/>
        </authorList>
    </citation>
    <scope>NUCLEOTIDE SEQUENCE [LARGE SCALE GENOMIC DNA]</scope>
    <source>
        <strain evidence="2 3">NPDC079179</strain>
    </source>
</reference>
<sequence>MKYLPGILSLSCTIASLLIFFLAREPMLAMLVALLGVVASGATTFRRRPGGRSNPRTDRGDGRTVELQRRRLLADVQAHQRNVAHEGGPAASH</sequence>
<proteinExistence type="predicted"/>
<dbReference type="EMBL" id="JBFBLL010000002">
    <property type="protein sequence ID" value="MEV8157569.1"/>
    <property type="molecule type" value="Genomic_DNA"/>
</dbReference>
<accession>A0ABV3KEG3</accession>
<dbReference type="RefSeq" id="WP_290499332.1">
    <property type="nucleotide sequence ID" value="NZ_JBFAEN010000006.1"/>
</dbReference>
<dbReference type="Proteomes" id="UP001553031">
    <property type="component" value="Unassembled WGS sequence"/>
</dbReference>
<evidence type="ECO:0000313" key="2">
    <source>
        <dbReference type="EMBL" id="MEV8157569.1"/>
    </source>
</evidence>
<gene>
    <name evidence="2" type="ORF">AB0O96_05085</name>
</gene>
<name>A0ABV3KEG3_9MICC</name>
<organism evidence="2 3">
    <name type="scientific">Kocuria salsicia</name>
    <dbReference type="NCBI Taxonomy" id="664639"/>
    <lineage>
        <taxon>Bacteria</taxon>
        <taxon>Bacillati</taxon>
        <taxon>Actinomycetota</taxon>
        <taxon>Actinomycetes</taxon>
        <taxon>Micrococcales</taxon>
        <taxon>Micrococcaceae</taxon>
        <taxon>Kocuria</taxon>
    </lineage>
</organism>
<evidence type="ECO:0000313" key="3">
    <source>
        <dbReference type="Proteomes" id="UP001553031"/>
    </source>
</evidence>
<evidence type="ECO:0000256" key="1">
    <source>
        <dbReference type="SAM" id="MobiDB-lite"/>
    </source>
</evidence>